<dbReference type="InterPro" id="IPR011701">
    <property type="entry name" value="MFS"/>
</dbReference>
<dbReference type="GO" id="GO:0022857">
    <property type="term" value="F:transmembrane transporter activity"/>
    <property type="evidence" value="ECO:0007669"/>
    <property type="project" value="InterPro"/>
</dbReference>
<dbReference type="InterPro" id="IPR020846">
    <property type="entry name" value="MFS_dom"/>
</dbReference>
<evidence type="ECO:0000256" key="3">
    <source>
        <dbReference type="ARBA" id="ARBA00022475"/>
    </source>
</evidence>
<feature type="transmembrane region" description="Helical" evidence="7">
    <location>
        <begin position="109"/>
        <end position="130"/>
    </location>
</feature>
<feature type="transmembrane region" description="Helical" evidence="7">
    <location>
        <begin position="203"/>
        <end position="223"/>
    </location>
</feature>
<dbReference type="PROSITE" id="PS50850">
    <property type="entry name" value="MFS"/>
    <property type="match status" value="1"/>
</dbReference>
<protein>
    <submittedName>
        <fullName evidence="9">Drug:proton antiporter</fullName>
    </submittedName>
</protein>
<feature type="domain" description="Major facilitator superfamily (MFS) profile" evidence="8">
    <location>
        <begin position="18"/>
        <end position="474"/>
    </location>
</feature>
<comment type="caution">
    <text evidence="9">The sequence shown here is derived from an EMBL/GenBank/DDBJ whole genome shotgun (WGS) entry which is preliminary data.</text>
</comment>
<evidence type="ECO:0000259" key="8">
    <source>
        <dbReference type="PROSITE" id="PS50850"/>
    </source>
</evidence>
<dbReference type="PANTHER" id="PTHR42718">
    <property type="entry name" value="MAJOR FACILITATOR SUPERFAMILY MULTIDRUG TRANSPORTER MFSC"/>
    <property type="match status" value="1"/>
</dbReference>
<evidence type="ECO:0000256" key="1">
    <source>
        <dbReference type="ARBA" id="ARBA00004651"/>
    </source>
</evidence>
<keyword evidence="2" id="KW-0813">Transport</keyword>
<dbReference type="AlphaFoldDB" id="A0A1Q6F7X9"/>
<keyword evidence="5 7" id="KW-1133">Transmembrane helix</keyword>
<dbReference type="EMBL" id="MNQH01000024">
    <property type="protein sequence ID" value="OKY94955.1"/>
    <property type="molecule type" value="Genomic_DNA"/>
</dbReference>
<evidence type="ECO:0000256" key="7">
    <source>
        <dbReference type="SAM" id="Phobius"/>
    </source>
</evidence>
<sequence length="486" mass="52725">MRNPRERIRNSRGYKWWILSLVMLGTFMAVMDVTVVNVGLPTIMSVFHIPISTAEWVITAYMITMTLMLPSAGWIADRIGNKRMYILGLVLFTFGSWLCGRAGSDMFLISARALQGFGSGIIQSLGLAIVTREFPPQQRGLALGLWSVAAAASISFGPLIGGYLVDDYSWHLIFDVNVPVGLAAILFAIFIQKEWRGARAGSFDWPGFLCVVCFMPLLIFALARGNSPLNPEGWSSPEVIGCFAVAAAALIVFIVRELRCENPLLNLKLLGERNFGVSMAVLAIFGIGMLGGTYLLPLYMQKGLGYTAIMAGSVFLPVGLIQGVLSTCSGFLTRYIKPLFIAVTGILVMTLSFYFASRFTLHTTHAQIMLVLYLRGFGMGLTFAPLNDFSLMNLSQRDMASAAGISNSIKQLSGSVSIALLTVILTGRTAFHSAQGGLSSAESYVAGISDDFLFVTFVSLASALPFLWLLRPRRKAASFKSEGTGT</sequence>
<feature type="transmembrane region" description="Helical" evidence="7">
    <location>
        <begin position="170"/>
        <end position="191"/>
    </location>
</feature>
<dbReference type="Pfam" id="PF07690">
    <property type="entry name" value="MFS_1"/>
    <property type="match status" value="1"/>
</dbReference>
<dbReference type="RefSeq" id="WP_278339199.1">
    <property type="nucleotide sequence ID" value="NZ_BAAFLA010000028.1"/>
</dbReference>
<dbReference type="InterPro" id="IPR004638">
    <property type="entry name" value="EmrB-like"/>
</dbReference>
<comment type="subcellular location">
    <subcellularLocation>
        <location evidence="1">Cell membrane</location>
        <topology evidence="1">Multi-pass membrane protein</topology>
    </subcellularLocation>
</comment>
<dbReference type="InterPro" id="IPR036259">
    <property type="entry name" value="MFS_trans_sf"/>
</dbReference>
<name>A0A1Q6F7X9_9BACT</name>
<dbReference type="Gene3D" id="1.20.1720.10">
    <property type="entry name" value="Multidrug resistance protein D"/>
    <property type="match status" value="1"/>
</dbReference>
<dbReference type="STRING" id="28117.BHV66_04680"/>
<feature type="transmembrane region" description="Helical" evidence="7">
    <location>
        <begin position="275"/>
        <end position="296"/>
    </location>
</feature>
<evidence type="ECO:0000256" key="2">
    <source>
        <dbReference type="ARBA" id="ARBA00022448"/>
    </source>
</evidence>
<dbReference type="Gene3D" id="1.20.1250.20">
    <property type="entry name" value="MFS general substrate transporter like domains"/>
    <property type="match status" value="1"/>
</dbReference>
<dbReference type="NCBIfam" id="TIGR00711">
    <property type="entry name" value="efflux_EmrB"/>
    <property type="match status" value="1"/>
</dbReference>
<evidence type="ECO:0000256" key="4">
    <source>
        <dbReference type="ARBA" id="ARBA00022692"/>
    </source>
</evidence>
<feature type="transmembrane region" description="Helical" evidence="7">
    <location>
        <begin position="56"/>
        <end position="77"/>
    </location>
</feature>
<feature type="transmembrane region" description="Helical" evidence="7">
    <location>
        <begin position="142"/>
        <end position="164"/>
    </location>
</feature>
<dbReference type="GO" id="GO:0005886">
    <property type="term" value="C:plasma membrane"/>
    <property type="evidence" value="ECO:0007669"/>
    <property type="project" value="UniProtKB-SubCell"/>
</dbReference>
<dbReference type="SUPFAM" id="SSF103473">
    <property type="entry name" value="MFS general substrate transporter"/>
    <property type="match status" value="1"/>
</dbReference>
<feature type="transmembrane region" description="Helical" evidence="7">
    <location>
        <begin position="339"/>
        <end position="356"/>
    </location>
</feature>
<organism evidence="9 10">
    <name type="scientific">Alistipes putredinis</name>
    <dbReference type="NCBI Taxonomy" id="28117"/>
    <lineage>
        <taxon>Bacteria</taxon>
        <taxon>Pseudomonadati</taxon>
        <taxon>Bacteroidota</taxon>
        <taxon>Bacteroidia</taxon>
        <taxon>Bacteroidales</taxon>
        <taxon>Rikenellaceae</taxon>
        <taxon>Alistipes</taxon>
    </lineage>
</organism>
<feature type="transmembrane region" description="Helical" evidence="7">
    <location>
        <begin position="368"/>
        <end position="391"/>
    </location>
</feature>
<evidence type="ECO:0000313" key="9">
    <source>
        <dbReference type="EMBL" id="OKY94955.1"/>
    </source>
</evidence>
<evidence type="ECO:0000256" key="5">
    <source>
        <dbReference type="ARBA" id="ARBA00022989"/>
    </source>
</evidence>
<proteinExistence type="predicted"/>
<feature type="transmembrane region" description="Helical" evidence="7">
    <location>
        <begin position="16"/>
        <end position="36"/>
    </location>
</feature>
<feature type="transmembrane region" description="Helical" evidence="7">
    <location>
        <begin position="412"/>
        <end position="432"/>
    </location>
</feature>
<dbReference type="PRINTS" id="PR01036">
    <property type="entry name" value="TCRTETB"/>
</dbReference>
<evidence type="ECO:0000313" key="10">
    <source>
        <dbReference type="Proteomes" id="UP000187417"/>
    </source>
</evidence>
<keyword evidence="6 7" id="KW-0472">Membrane</keyword>
<dbReference type="Proteomes" id="UP000187417">
    <property type="component" value="Unassembled WGS sequence"/>
</dbReference>
<accession>A0A1Q6F7X9</accession>
<feature type="transmembrane region" description="Helical" evidence="7">
    <location>
        <begin position="308"/>
        <end position="332"/>
    </location>
</feature>
<keyword evidence="4 7" id="KW-0812">Transmembrane</keyword>
<evidence type="ECO:0000256" key="6">
    <source>
        <dbReference type="ARBA" id="ARBA00023136"/>
    </source>
</evidence>
<dbReference type="CDD" id="cd17503">
    <property type="entry name" value="MFS_LmrB_MDR_like"/>
    <property type="match status" value="1"/>
</dbReference>
<feature type="transmembrane region" description="Helical" evidence="7">
    <location>
        <begin position="235"/>
        <end position="255"/>
    </location>
</feature>
<keyword evidence="3" id="KW-1003">Cell membrane</keyword>
<dbReference type="PANTHER" id="PTHR42718:SF46">
    <property type="entry name" value="BLR6921 PROTEIN"/>
    <property type="match status" value="1"/>
</dbReference>
<reference evidence="9 10" key="1">
    <citation type="journal article" date="2016" name="Nat. Biotechnol.">
        <title>Measurement of bacterial replication rates in microbial communities.</title>
        <authorList>
            <person name="Brown C.T."/>
            <person name="Olm M.R."/>
            <person name="Thomas B.C."/>
            <person name="Banfield J.F."/>
        </authorList>
    </citation>
    <scope>NUCLEOTIDE SEQUENCE [LARGE SCALE GENOMIC DNA]</scope>
    <source>
        <strain evidence="9">CAG:67_53_122</strain>
    </source>
</reference>
<feature type="transmembrane region" description="Helical" evidence="7">
    <location>
        <begin position="84"/>
        <end position="103"/>
    </location>
</feature>
<feature type="transmembrane region" description="Helical" evidence="7">
    <location>
        <begin position="452"/>
        <end position="470"/>
    </location>
</feature>
<gene>
    <name evidence="9" type="ORF">BHV66_04680</name>
</gene>